<dbReference type="PROSITE" id="PS50088">
    <property type="entry name" value="ANK_REPEAT"/>
    <property type="match status" value="1"/>
</dbReference>
<dbReference type="SUPFAM" id="SSF48403">
    <property type="entry name" value="Ankyrin repeat"/>
    <property type="match status" value="1"/>
</dbReference>
<dbReference type="Pfam" id="PF12796">
    <property type="entry name" value="Ank_2"/>
    <property type="match status" value="1"/>
</dbReference>
<proteinExistence type="predicted"/>
<feature type="region of interest" description="Disordered" evidence="1">
    <location>
        <begin position="181"/>
        <end position="223"/>
    </location>
</feature>
<dbReference type="InterPro" id="IPR036770">
    <property type="entry name" value="Ankyrin_rpt-contain_sf"/>
</dbReference>
<dbReference type="InterPro" id="IPR052481">
    <property type="entry name" value="DZAN1"/>
</dbReference>
<accession>K1PRM6</accession>
<dbReference type="InterPro" id="IPR026876">
    <property type="entry name" value="Fn3_assoc_repeat"/>
</dbReference>
<sequence length="650" mass="71359">MILLLDLPFIIESLSFSKKMTAGSIPVPAIIPIRTPLPGRSKLSVDSNTKIELSIDGKQEAKIFYTINGTKPDPFPKVGVEKCTMQYMGPFTLPSGKQTVKALALSKDGMRESNVVTKVFEVEFAPVPHSPPVDDDLGFQDEIDQEKTRLNTKRAAKNLMLSEGTAWTDVSAMKTATQKLSDMTVSGSSHRRPYADARFSSARRNRETSMRHESPQRPHSAKRLPETTAAMRLEQELDQMRTSYYTGDMDLFGKYTNGMDTTSPSSQPKVSVPTSDIRKMGMCQYCRSVVPFSVPTCVVCEGPIPGQHKPPPQTQWLPVSYPIVPPSTTAAPRRPTASASTQTVGLFYPSDRELAKKQEQEEEKKSFEKQLRDRRPLLTAVSPGKGYWRKQVDHMCAHLKAHAQNEAEFRALIGEPKMGKLLTSTVQEDGYELSVTLTFALRNNKDPLAGRKIAMSGDYLSQHTEQDSWHNTDSDESVEVVTKKTTKKTKPKKKVGPKLAAIDQKLLRELGPNGEGDPSEVQQLIDEGANAECTNKDGLSCIYVAIKNKRAACIPVLVEAGVDINMKGPSSIKGNTPLHEAVGLGPSGSEVISVLLENGADQTKKNDRGETPYDLAVKGGYDSTVKKFASAMGSSQLKKMVKPKTMIPAS</sequence>
<dbReference type="PANTHER" id="PTHR16058">
    <property type="entry name" value="DOUBLE ZINC RIBBON AND ANKYRIN REPEAT-CONTAINING PROTEIN 1"/>
    <property type="match status" value="1"/>
</dbReference>
<dbReference type="Pfam" id="PF13287">
    <property type="entry name" value="Fn3_assoc"/>
    <property type="match status" value="1"/>
</dbReference>
<dbReference type="PROSITE" id="PS50297">
    <property type="entry name" value="ANK_REP_REGION"/>
    <property type="match status" value="1"/>
</dbReference>
<name>K1PRM6_MAGGI</name>
<gene>
    <name evidence="2" type="ORF">CGI_10009923</name>
</gene>
<dbReference type="SMART" id="SM00248">
    <property type="entry name" value="ANK"/>
    <property type="match status" value="3"/>
</dbReference>
<dbReference type="InterPro" id="IPR002110">
    <property type="entry name" value="Ankyrin_rpt"/>
</dbReference>
<reference evidence="2" key="1">
    <citation type="journal article" date="2012" name="Nature">
        <title>The oyster genome reveals stress adaptation and complexity of shell formation.</title>
        <authorList>
            <person name="Zhang G."/>
            <person name="Fang X."/>
            <person name="Guo X."/>
            <person name="Li L."/>
            <person name="Luo R."/>
            <person name="Xu F."/>
            <person name="Yang P."/>
            <person name="Zhang L."/>
            <person name="Wang X."/>
            <person name="Qi H."/>
            <person name="Xiong Z."/>
            <person name="Que H."/>
            <person name="Xie Y."/>
            <person name="Holland P.W."/>
            <person name="Paps J."/>
            <person name="Zhu Y."/>
            <person name="Wu F."/>
            <person name="Chen Y."/>
            <person name="Wang J."/>
            <person name="Peng C."/>
            <person name="Meng J."/>
            <person name="Yang L."/>
            <person name="Liu J."/>
            <person name="Wen B."/>
            <person name="Zhang N."/>
            <person name="Huang Z."/>
            <person name="Zhu Q."/>
            <person name="Feng Y."/>
            <person name="Mount A."/>
            <person name="Hedgecock D."/>
            <person name="Xu Z."/>
            <person name="Liu Y."/>
            <person name="Domazet-Loso T."/>
            <person name="Du Y."/>
            <person name="Sun X."/>
            <person name="Zhang S."/>
            <person name="Liu B."/>
            <person name="Cheng P."/>
            <person name="Jiang X."/>
            <person name="Li J."/>
            <person name="Fan D."/>
            <person name="Wang W."/>
            <person name="Fu W."/>
            <person name="Wang T."/>
            <person name="Wang B."/>
            <person name="Zhang J."/>
            <person name="Peng Z."/>
            <person name="Li Y."/>
            <person name="Li N."/>
            <person name="Wang J."/>
            <person name="Chen M."/>
            <person name="He Y."/>
            <person name="Tan F."/>
            <person name="Song X."/>
            <person name="Zheng Q."/>
            <person name="Huang R."/>
            <person name="Yang H."/>
            <person name="Du X."/>
            <person name="Chen L."/>
            <person name="Yang M."/>
            <person name="Gaffney P.M."/>
            <person name="Wang S."/>
            <person name="Luo L."/>
            <person name="She Z."/>
            <person name="Ming Y."/>
            <person name="Huang W."/>
            <person name="Zhang S."/>
            <person name="Huang B."/>
            <person name="Zhang Y."/>
            <person name="Qu T."/>
            <person name="Ni P."/>
            <person name="Miao G."/>
            <person name="Wang J."/>
            <person name="Wang Q."/>
            <person name="Steinberg C.E."/>
            <person name="Wang H."/>
            <person name="Li N."/>
            <person name="Qian L."/>
            <person name="Zhang G."/>
            <person name="Li Y."/>
            <person name="Yang H."/>
            <person name="Liu X."/>
            <person name="Wang J."/>
            <person name="Yin Y."/>
            <person name="Wang J."/>
        </authorList>
    </citation>
    <scope>NUCLEOTIDE SEQUENCE [LARGE SCALE GENOMIC DNA]</scope>
    <source>
        <strain evidence="2">05x7-T-G4-1.051#20</strain>
    </source>
</reference>
<protein>
    <submittedName>
        <fullName evidence="2">Ankyrin repeat-containing protein C20orf12-like protein</fullName>
    </submittedName>
</protein>
<evidence type="ECO:0000256" key="1">
    <source>
        <dbReference type="SAM" id="MobiDB-lite"/>
    </source>
</evidence>
<dbReference type="PANTHER" id="PTHR16058:SF4">
    <property type="entry name" value="DOUBLE ZINC RIBBON AND ANKYRIN REPEAT-CONTAINING PROTEIN 1"/>
    <property type="match status" value="1"/>
</dbReference>
<dbReference type="Gene3D" id="1.25.40.20">
    <property type="entry name" value="Ankyrin repeat-containing domain"/>
    <property type="match status" value="1"/>
</dbReference>
<dbReference type="EMBL" id="JH815925">
    <property type="protein sequence ID" value="EKC19050.1"/>
    <property type="molecule type" value="Genomic_DNA"/>
</dbReference>
<dbReference type="AlphaFoldDB" id="K1PRM6"/>
<organism evidence="2">
    <name type="scientific">Magallana gigas</name>
    <name type="common">Pacific oyster</name>
    <name type="synonym">Crassostrea gigas</name>
    <dbReference type="NCBI Taxonomy" id="29159"/>
    <lineage>
        <taxon>Eukaryota</taxon>
        <taxon>Metazoa</taxon>
        <taxon>Spiralia</taxon>
        <taxon>Lophotrochozoa</taxon>
        <taxon>Mollusca</taxon>
        <taxon>Bivalvia</taxon>
        <taxon>Autobranchia</taxon>
        <taxon>Pteriomorphia</taxon>
        <taxon>Ostreida</taxon>
        <taxon>Ostreoidea</taxon>
        <taxon>Ostreidae</taxon>
        <taxon>Magallana</taxon>
    </lineage>
</organism>
<dbReference type="InParanoid" id="K1PRM6"/>
<feature type="compositionally biased region" description="Basic and acidic residues" evidence="1">
    <location>
        <begin position="204"/>
        <end position="216"/>
    </location>
</feature>
<dbReference type="HOGENOM" id="CLU_024089_0_0_1"/>
<evidence type="ECO:0000313" key="2">
    <source>
        <dbReference type="EMBL" id="EKC19050.1"/>
    </source>
</evidence>